<dbReference type="GO" id="GO:0008725">
    <property type="term" value="F:DNA-3-methyladenine glycosylase activity"/>
    <property type="evidence" value="ECO:0007669"/>
    <property type="project" value="InterPro"/>
</dbReference>
<dbReference type="InterPro" id="IPR011257">
    <property type="entry name" value="DNA_glycosylase"/>
</dbReference>
<dbReference type="AlphaFoldDB" id="A0A4S8KI15"/>
<name>A0A4S8KI15_MUSBA</name>
<proteinExistence type="predicted"/>
<dbReference type="Gene3D" id="1.10.340.30">
    <property type="entry name" value="Hypothetical protein, domain 2"/>
    <property type="match status" value="1"/>
</dbReference>
<feature type="region of interest" description="Disordered" evidence="2">
    <location>
        <begin position="24"/>
        <end position="49"/>
    </location>
</feature>
<dbReference type="PANTHER" id="PTHR31116:SF4">
    <property type="entry name" value="DNA GLYCOSYLASE SUPERFAMILY PROTEIN"/>
    <property type="match status" value="1"/>
</dbReference>
<evidence type="ECO:0000313" key="3">
    <source>
        <dbReference type="EMBL" id="THU75036.1"/>
    </source>
</evidence>
<feature type="region of interest" description="Disordered" evidence="2">
    <location>
        <begin position="72"/>
        <end position="134"/>
    </location>
</feature>
<feature type="compositionally biased region" description="Polar residues" evidence="2">
    <location>
        <begin position="100"/>
        <end position="110"/>
    </location>
</feature>
<dbReference type="Pfam" id="PF03352">
    <property type="entry name" value="Adenine_glyco"/>
    <property type="match status" value="1"/>
</dbReference>
<dbReference type="SUPFAM" id="SSF48150">
    <property type="entry name" value="DNA-glycosylase"/>
    <property type="match status" value="1"/>
</dbReference>
<dbReference type="GO" id="GO:0046872">
    <property type="term" value="F:metal ion binding"/>
    <property type="evidence" value="ECO:0007669"/>
    <property type="project" value="UniProtKB-KW"/>
</dbReference>
<dbReference type="STRING" id="52838.A0A4S8KI15"/>
<dbReference type="PANTHER" id="PTHR31116">
    <property type="entry name" value="OS04G0501200 PROTEIN"/>
    <property type="match status" value="1"/>
</dbReference>
<reference evidence="3 4" key="1">
    <citation type="journal article" date="2019" name="Nat. Plants">
        <title>Genome sequencing of Musa balbisiana reveals subgenome evolution and function divergence in polyploid bananas.</title>
        <authorList>
            <person name="Yao X."/>
        </authorList>
    </citation>
    <scope>NUCLEOTIDE SEQUENCE [LARGE SCALE GENOMIC DNA]</scope>
    <source>
        <strain evidence="4">cv. DH-PKW</strain>
        <tissue evidence="3">Leaves</tissue>
    </source>
</reference>
<feature type="binding site" evidence="1">
    <location>
        <position position="202"/>
    </location>
    <ligand>
        <name>Zn(2+)</name>
        <dbReference type="ChEBI" id="CHEBI:29105"/>
    </ligand>
</feature>
<keyword evidence="1" id="KW-0479">Metal-binding</keyword>
<evidence type="ECO:0000256" key="1">
    <source>
        <dbReference type="PIRSR" id="PIRSR605019-1"/>
    </source>
</evidence>
<dbReference type="Proteomes" id="UP000317650">
    <property type="component" value="Chromosome 4"/>
</dbReference>
<protein>
    <recommendedName>
        <fullName evidence="5">DNA-3-methyladenine glycosylase I</fullName>
    </recommendedName>
</protein>
<gene>
    <name evidence="3" type="ORF">C4D60_Mb04t39680</name>
</gene>
<dbReference type="GO" id="GO:0006284">
    <property type="term" value="P:base-excision repair"/>
    <property type="evidence" value="ECO:0007669"/>
    <property type="project" value="InterPro"/>
</dbReference>
<sequence>MCNSKIQSGHAMASAAVAEIDGRPVLQPASNTSNRIATPEAGRPLKKTFHKSISLPTSFTKHAARSDVVDPGTAILPKLSPPVSPKLKPAPKAAPKRSNDPNGLNTSTDRPSAKSRPAMMTRSKSSVGPSQVVPSLDSSLLSCDRAPGSIAAAQREHAVLMQAQRKMRIAHYGRTPAKLEGKVVPVDSSVLSDASGQEEKRCSFITPNSDPVYIAYHDQEWGVPVHDDRMLFELLVLAGAQVGLDWTTILKKRGEFRAAFAEFDAELVSKYTEKKQMVSISAAYGLDLGRVRGVVDNAKRILELSNRTPHVTGLEQVRRELGSLDKYLWGFVNHKPLSTNYTSCRKIPVKTSKSESISKDMVRRGFRFVGPTVVHSFMQAAGLTNDHLVSCPRHLHCCSLSTTN</sequence>
<dbReference type="InterPro" id="IPR005019">
    <property type="entry name" value="Adenine_glyco"/>
</dbReference>
<evidence type="ECO:0000256" key="2">
    <source>
        <dbReference type="SAM" id="MobiDB-lite"/>
    </source>
</evidence>
<comment type="caution">
    <text evidence="3">The sequence shown here is derived from an EMBL/GenBank/DDBJ whole genome shotgun (WGS) entry which is preliminary data.</text>
</comment>
<keyword evidence="1" id="KW-0862">Zinc</keyword>
<feature type="binding site" evidence="1">
    <location>
        <position position="391"/>
    </location>
    <ligand>
        <name>Zn(2+)</name>
        <dbReference type="ChEBI" id="CHEBI:29105"/>
    </ligand>
</feature>
<dbReference type="EMBL" id="PYDT01000001">
    <property type="protein sequence ID" value="THU75036.1"/>
    <property type="molecule type" value="Genomic_DNA"/>
</dbReference>
<organism evidence="3 4">
    <name type="scientific">Musa balbisiana</name>
    <name type="common">Banana</name>
    <dbReference type="NCBI Taxonomy" id="52838"/>
    <lineage>
        <taxon>Eukaryota</taxon>
        <taxon>Viridiplantae</taxon>
        <taxon>Streptophyta</taxon>
        <taxon>Embryophyta</taxon>
        <taxon>Tracheophyta</taxon>
        <taxon>Spermatophyta</taxon>
        <taxon>Magnoliopsida</taxon>
        <taxon>Liliopsida</taxon>
        <taxon>Zingiberales</taxon>
        <taxon>Musaceae</taxon>
        <taxon>Musa</taxon>
    </lineage>
</organism>
<keyword evidence="4" id="KW-1185">Reference proteome</keyword>
<evidence type="ECO:0000313" key="4">
    <source>
        <dbReference type="Proteomes" id="UP000317650"/>
    </source>
</evidence>
<feature type="binding site" evidence="1">
    <location>
        <position position="217"/>
    </location>
    <ligand>
        <name>Zn(2+)</name>
        <dbReference type="ChEBI" id="CHEBI:29105"/>
    </ligand>
</feature>
<accession>A0A4S8KI15</accession>
<evidence type="ECO:0008006" key="5">
    <source>
        <dbReference type="Google" id="ProtNLM"/>
    </source>
</evidence>
<feature type="binding site" evidence="1">
    <location>
        <position position="387"/>
    </location>
    <ligand>
        <name>Zn(2+)</name>
        <dbReference type="ChEBI" id="CHEBI:29105"/>
    </ligand>
</feature>
<feature type="compositionally biased region" description="Polar residues" evidence="2">
    <location>
        <begin position="122"/>
        <end position="134"/>
    </location>
</feature>